<organism evidence="1 2">
    <name type="scientific">Fusarium keratoplasticum</name>
    <dbReference type="NCBI Taxonomy" id="1328300"/>
    <lineage>
        <taxon>Eukaryota</taxon>
        <taxon>Fungi</taxon>
        <taxon>Dikarya</taxon>
        <taxon>Ascomycota</taxon>
        <taxon>Pezizomycotina</taxon>
        <taxon>Sordariomycetes</taxon>
        <taxon>Hypocreomycetidae</taxon>
        <taxon>Hypocreales</taxon>
        <taxon>Nectriaceae</taxon>
        <taxon>Fusarium</taxon>
        <taxon>Fusarium solani species complex</taxon>
    </lineage>
</organism>
<proteinExistence type="predicted"/>
<dbReference type="Proteomes" id="UP001065298">
    <property type="component" value="Chromosome 12"/>
</dbReference>
<comment type="caution">
    <text evidence="1">The sequence shown here is derived from an EMBL/GenBank/DDBJ whole genome shotgun (WGS) entry which is preliminary data.</text>
</comment>
<gene>
    <name evidence="1" type="ORF">NCS57_01390500</name>
</gene>
<evidence type="ECO:0000313" key="1">
    <source>
        <dbReference type="EMBL" id="KAI8650564.1"/>
    </source>
</evidence>
<keyword evidence="2" id="KW-1185">Reference proteome</keyword>
<sequence length="458" mass="52115">MEPPNTANIVARKPYHTKRTHTKSRNGCKVCKTRRVKCDEARPACRSCVMRNAVCVYPQQSPPPRVRGPSPVSDIPYEPLFIQSPVRDAVDMKLLWFYTSKACSTTFIIEPAREARVTNILKVDIPRIAFSSPFLMDCLLATSALQLELLGQDVDMYRAVRYRSHAFHGYRRAIAEAKPETFPAIIACSILLTNLASHMFREEETEQLYIINWMTLWRGISHVIDLVSPRRIWESGLAELFLRPCVDPNQSAFYIPSHLLSVVASIEPGDEDHPSIGTYYAALRYLGSLYFNLSKNSEPVMNLRILTWFTYLPESYVELCRKRRPRALIILAHYLVFIKLMDTIWWAMGIGNREIRGIISYLGNEWSSKLAIPRRALPIEGRLEIARLLLDDQKWEFPVVVDEDLSFGRPIPGGHSPGFTPPTTVSPPQADTRGFQQDKITLAAMATNSWMLNEASSN</sequence>
<name>A0ACC0QG10_9HYPO</name>
<accession>A0ACC0QG10</accession>
<dbReference type="EMBL" id="CM046514">
    <property type="protein sequence ID" value="KAI8650564.1"/>
    <property type="molecule type" value="Genomic_DNA"/>
</dbReference>
<protein>
    <submittedName>
        <fullName evidence="1">Zn(2)-C6 fungal-type domain-containing protein</fullName>
    </submittedName>
</protein>
<reference evidence="1" key="1">
    <citation type="submission" date="2022-06" db="EMBL/GenBank/DDBJ databases">
        <title>Fusarium solani species complex genomes reveal bases of compartmentalisation and animal pathogenesis.</title>
        <authorList>
            <person name="Tsai I.J."/>
        </authorList>
    </citation>
    <scope>NUCLEOTIDE SEQUENCE</scope>
    <source>
        <strain evidence="1">Fu6.1</strain>
    </source>
</reference>
<evidence type="ECO:0000313" key="2">
    <source>
        <dbReference type="Proteomes" id="UP001065298"/>
    </source>
</evidence>